<evidence type="ECO:0000256" key="1">
    <source>
        <dbReference type="SAM" id="Phobius"/>
    </source>
</evidence>
<organism evidence="3">
    <name type="scientific">Arabidopsis lyrata subsp. lyrata</name>
    <name type="common">Lyre-leaved rock-cress</name>
    <dbReference type="NCBI Taxonomy" id="81972"/>
    <lineage>
        <taxon>Eukaryota</taxon>
        <taxon>Viridiplantae</taxon>
        <taxon>Streptophyta</taxon>
        <taxon>Embryophyta</taxon>
        <taxon>Tracheophyta</taxon>
        <taxon>Spermatophyta</taxon>
        <taxon>Magnoliopsida</taxon>
        <taxon>eudicotyledons</taxon>
        <taxon>Gunneridae</taxon>
        <taxon>Pentapetalae</taxon>
        <taxon>rosids</taxon>
        <taxon>malvids</taxon>
        <taxon>Brassicales</taxon>
        <taxon>Brassicaceae</taxon>
        <taxon>Camelineae</taxon>
        <taxon>Arabidopsis</taxon>
    </lineage>
</organism>
<evidence type="ECO:0000313" key="3">
    <source>
        <dbReference type="Proteomes" id="UP000008694"/>
    </source>
</evidence>
<dbReference type="OrthoDB" id="1113105at2759"/>
<evidence type="ECO:0008006" key="4">
    <source>
        <dbReference type="Google" id="ProtNLM"/>
    </source>
</evidence>
<dbReference type="Gramene" id="scaffold_100612.1">
    <property type="protein sequence ID" value="scaffold_100612.1"/>
    <property type="gene ID" value="scaffold_100612.1"/>
</dbReference>
<sequence>MSDSSRSTSMPNGILADRCHDDEFDYGIPTHCFCGGRAQLDTQSTMNPGRRFYTCQNSDDGAHHIRKCFDEAVMQEFTYLLGELHKMHETLQRHKVEILHIYDLHDENVMEFARLREMIAKKSDGIALELKNVLVAIFVLVAIIIYLFK</sequence>
<protein>
    <recommendedName>
        <fullName evidence="4">Zinc finger GRF-type domain-containing protein</fullName>
    </recommendedName>
</protein>
<dbReference type="KEGG" id="aly:9325655"/>
<reference evidence="3" key="1">
    <citation type="journal article" date="2011" name="Nat. Genet.">
        <title>The Arabidopsis lyrata genome sequence and the basis of rapid genome size change.</title>
        <authorList>
            <person name="Hu T.T."/>
            <person name="Pattyn P."/>
            <person name="Bakker E.G."/>
            <person name="Cao J."/>
            <person name="Cheng J.-F."/>
            <person name="Clark R.M."/>
            <person name="Fahlgren N."/>
            <person name="Fawcett J.A."/>
            <person name="Grimwood J."/>
            <person name="Gundlach H."/>
            <person name="Haberer G."/>
            <person name="Hollister J.D."/>
            <person name="Ossowski S."/>
            <person name="Ottilar R.P."/>
            <person name="Salamov A.A."/>
            <person name="Schneeberger K."/>
            <person name="Spannagl M."/>
            <person name="Wang X."/>
            <person name="Yang L."/>
            <person name="Nasrallah M.E."/>
            <person name="Bergelson J."/>
            <person name="Carrington J.C."/>
            <person name="Gaut B.S."/>
            <person name="Schmutz J."/>
            <person name="Mayer K.F.X."/>
            <person name="Van de Peer Y."/>
            <person name="Grigoriev I.V."/>
            <person name="Nordborg M."/>
            <person name="Weigel D."/>
            <person name="Guo Y.-L."/>
        </authorList>
    </citation>
    <scope>NUCLEOTIDE SEQUENCE [LARGE SCALE GENOMIC DNA]</scope>
    <source>
        <strain evidence="3">cv. MN47</strain>
    </source>
</reference>
<accession>D7KG05</accession>
<feature type="transmembrane region" description="Helical" evidence="1">
    <location>
        <begin position="126"/>
        <end position="148"/>
    </location>
</feature>
<keyword evidence="1" id="KW-1133">Transmembrane helix</keyword>
<evidence type="ECO:0000313" key="2">
    <source>
        <dbReference type="EMBL" id="EFH68584.1"/>
    </source>
</evidence>
<dbReference type="AlphaFoldDB" id="D7KG05"/>
<keyword evidence="1" id="KW-0812">Transmembrane</keyword>
<keyword evidence="1" id="KW-0472">Membrane</keyword>
<gene>
    <name evidence="2" type="ORF">ARALYDRAFT_887818</name>
</gene>
<dbReference type="HOGENOM" id="CLU_1752203_0_0_1"/>
<keyword evidence="3" id="KW-1185">Reference proteome</keyword>
<proteinExistence type="predicted"/>
<dbReference type="EMBL" id="GL348713">
    <property type="protein sequence ID" value="EFH68584.1"/>
    <property type="molecule type" value="Genomic_DNA"/>
</dbReference>
<name>D7KG05_ARALL</name>
<dbReference type="Proteomes" id="UP000008694">
    <property type="component" value="Unassembled WGS sequence"/>
</dbReference>